<evidence type="ECO:0000256" key="3">
    <source>
        <dbReference type="SAM" id="Coils"/>
    </source>
</evidence>
<sequence>MPTRARGKHIVTLIELKDEANYRIKRAAEIAEQTGEDGTLSEDQKTEIRTLRKEAKAFLDQIEEIKETEDLQAEVRADHERMTAPLERKVPQAQPGTGDGYPAKKIEMLGLSPRRYASFKGPRAEENAHKAGTWFKSKISLWNPNLADHAKVVEAKRMIDDYYPELRALGTTTNAAGGATVPQELASAIIERREQFGVFEKLTNRVPIVDEALWPRVTSDSQASFGIQGSTITETDQTFDDVSLNPKSLRMLTRINNELLNSSAVDIAEFVALDFGRGFAQRIDRAGFIANGEVANGGIVGSMRLLQNTTGLAGNIVAAGNTTAAVTSANLTDLLGLLPEFAAVSNPFWICNRNVKEGVFGRLQM</sequence>
<evidence type="ECO:0000256" key="1">
    <source>
        <dbReference type="ARBA" id="ARBA00004328"/>
    </source>
</evidence>
<keyword evidence="2" id="KW-0946">Virion</keyword>
<dbReference type="GO" id="GO:0044423">
    <property type="term" value="C:virion component"/>
    <property type="evidence" value="ECO:0007669"/>
    <property type="project" value="UniProtKB-KW"/>
</dbReference>
<protein>
    <recommendedName>
        <fullName evidence="4">Phage capsid-like C-terminal domain-containing protein</fullName>
    </recommendedName>
</protein>
<dbReference type="InterPro" id="IPR024455">
    <property type="entry name" value="Phage_capsid"/>
</dbReference>
<proteinExistence type="predicted"/>
<dbReference type="SUPFAM" id="SSF56563">
    <property type="entry name" value="Major capsid protein gp5"/>
    <property type="match status" value="1"/>
</dbReference>
<gene>
    <name evidence="5" type="ORF">LCGC14_1115010</name>
</gene>
<name>A0A0F9PNM5_9ZZZZ</name>
<reference evidence="5" key="1">
    <citation type="journal article" date="2015" name="Nature">
        <title>Complex archaea that bridge the gap between prokaryotes and eukaryotes.</title>
        <authorList>
            <person name="Spang A."/>
            <person name="Saw J.H."/>
            <person name="Jorgensen S.L."/>
            <person name="Zaremba-Niedzwiedzka K."/>
            <person name="Martijn J."/>
            <person name="Lind A.E."/>
            <person name="van Eijk R."/>
            <person name="Schleper C."/>
            <person name="Guy L."/>
            <person name="Ettema T.J."/>
        </authorList>
    </citation>
    <scope>NUCLEOTIDE SEQUENCE</scope>
</reference>
<dbReference type="InterPro" id="IPR054612">
    <property type="entry name" value="Phage_capsid-like_C"/>
</dbReference>
<evidence type="ECO:0000313" key="5">
    <source>
        <dbReference type="EMBL" id="KKN02701.1"/>
    </source>
</evidence>
<dbReference type="NCBIfam" id="TIGR01554">
    <property type="entry name" value="major_cap_HK97"/>
    <property type="match status" value="1"/>
</dbReference>
<feature type="coiled-coil region" evidence="3">
    <location>
        <begin position="41"/>
        <end position="68"/>
    </location>
</feature>
<feature type="domain" description="Phage capsid-like C-terminal" evidence="4">
    <location>
        <begin position="177"/>
        <end position="355"/>
    </location>
</feature>
<comment type="subcellular location">
    <subcellularLocation>
        <location evidence="1">Virion</location>
    </subcellularLocation>
</comment>
<accession>A0A0F9PNM5</accession>
<dbReference type="Pfam" id="PF05065">
    <property type="entry name" value="Phage_capsid"/>
    <property type="match status" value="1"/>
</dbReference>
<dbReference type="AlphaFoldDB" id="A0A0F9PNM5"/>
<evidence type="ECO:0000256" key="2">
    <source>
        <dbReference type="ARBA" id="ARBA00022844"/>
    </source>
</evidence>
<organism evidence="5">
    <name type="scientific">marine sediment metagenome</name>
    <dbReference type="NCBI Taxonomy" id="412755"/>
    <lineage>
        <taxon>unclassified sequences</taxon>
        <taxon>metagenomes</taxon>
        <taxon>ecological metagenomes</taxon>
    </lineage>
</organism>
<evidence type="ECO:0000259" key="4">
    <source>
        <dbReference type="Pfam" id="PF05065"/>
    </source>
</evidence>
<keyword evidence="3" id="KW-0175">Coiled coil</keyword>
<feature type="non-terminal residue" evidence="5">
    <location>
        <position position="365"/>
    </location>
</feature>
<dbReference type="EMBL" id="LAZR01005119">
    <property type="protein sequence ID" value="KKN02701.1"/>
    <property type="molecule type" value="Genomic_DNA"/>
</dbReference>
<comment type="caution">
    <text evidence="5">The sequence shown here is derived from an EMBL/GenBank/DDBJ whole genome shotgun (WGS) entry which is preliminary data.</text>
</comment>